<evidence type="ECO:0000313" key="1">
    <source>
        <dbReference type="EMBL" id="CAG6644748.1"/>
    </source>
</evidence>
<organism evidence="1">
    <name type="scientific">Cacopsylla melanoneura</name>
    <dbReference type="NCBI Taxonomy" id="428564"/>
    <lineage>
        <taxon>Eukaryota</taxon>
        <taxon>Metazoa</taxon>
        <taxon>Ecdysozoa</taxon>
        <taxon>Arthropoda</taxon>
        <taxon>Hexapoda</taxon>
        <taxon>Insecta</taxon>
        <taxon>Pterygota</taxon>
        <taxon>Neoptera</taxon>
        <taxon>Paraneoptera</taxon>
        <taxon>Hemiptera</taxon>
        <taxon>Sternorrhyncha</taxon>
        <taxon>Psylloidea</taxon>
        <taxon>Psyllidae</taxon>
        <taxon>Psyllinae</taxon>
        <taxon>Cacopsylla</taxon>
    </lineage>
</organism>
<name>A0A8D8W3R6_9HEMI</name>
<proteinExistence type="predicted"/>
<sequence length="104" mass="12451">MMKNVPLMISLISKRKASVLRKLKLRKVLKMSTWRKPLQAQLLLRNLQRFNLKRKCLMTLIISKRTNESKKKLIGKTQPLILVMNILKLKRRLTQRRKVQKIFT</sequence>
<accession>A0A8D8W3R6</accession>
<reference evidence="1" key="1">
    <citation type="submission" date="2021-05" db="EMBL/GenBank/DDBJ databases">
        <authorList>
            <person name="Alioto T."/>
            <person name="Alioto T."/>
            <person name="Gomez Garrido J."/>
        </authorList>
    </citation>
    <scope>NUCLEOTIDE SEQUENCE</scope>
</reference>
<dbReference type="AlphaFoldDB" id="A0A8D8W3R6"/>
<dbReference type="EMBL" id="HBUF01133428">
    <property type="protein sequence ID" value="CAG6644763.1"/>
    <property type="molecule type" value="Transcribed_RNA"/>
</dbReference>
<dbReference type="EMBL" id="HBUF01133423">
    <property type="protein sequence ID" value="CAG6644748.1"/>
    <property type="molecule type" value="Transcribed_RNA"/>
</dbReference>
<protein>
    <submittedName>
        <fullName evidence="1">Uncharacterized protein</fullName>
    </submittedName>
</protein>